<protein>
    <recommendedName>
        <fullName evidence="4">L-cysteine S-thiosulfotransferase subunit SoxA</fullName>
        <ecNumber evidence="3">2.8.5.2</ecNumber>
    </recommendedName>
    <alternativeName>
        <fullName evidence="16">Protein SoxA</fullName>
    </alternativeName>
    <alternativeName>
        <fullName evidence="17">SoxAX cytochrome complex subunit A</fullName>
    </alternativeName>
    <alternativeName>
        <fullName evidence="15">Sulfur oxidizing protein A</fullName>
    </alternativeName>
    <alternativeName>
        <fullName evidence="14">Thiosulfate-oxidizing multienzyme system protein SoxA</fullName>
    </alternativeName>
</protein>
<evidence type="ECO:0000256" key="14">
    <source>
        <dbReference type="ARBA" id="ARBA00030174"/>
    </source>
</evidence>
<evidence type="ECO:0000256" key="11">
    <source>
        <dbReference type="ARBA" id="ARBA00022982"/>
    </source>
</evidence>
<dbReference type="KEGG" id="htr:EPV75_10980"/>
<evidence type="ECO:0000256" key="7">
    <source>
        <dbReference type="ARBA" id="ARBA00022679"/>
    </source>
</evidence>
<dbReference type="EMBL" id="MF511071">
    <property type="protein sequence ID" value="AWT40889.1"/>
    <property type="molecule type" value="Genomic_DNA"/>
</dbReference>
<evidence type="ECO:0000259" key="20">
    <source>
        <dbReference type="Pfam" id="PF21342"/>
    </source>
</evidence>
<evidence type="ECO:0000256" key="3">
    <source>
        <dbReference type="ARBA" id="ARBA00012408"/>
    </source>
</evidence>
<evidence type="ECO:0000256" key="10">
    <source>
        <dbReference type="ARBA" id="ARBA00022764"/>
    </source>
</evidence>
<dbReference type="SUPFAM" id="SSF46626">
    <property type="entry name" value="Cytochrome c"/>
    <property type="match status" value="2"/>
</dbReference>
<evidence type="ECO:0000256" key="15">
    <source>
        <dbReference type="ARBA" id="ARBA00030833"/>
    </source>
</evidence>
<keyword evidence="11" id="KW-0249">Electron transport</keyword>
<keyword evidence="5" id="KW-0813">Transport</keyword>
<name>A0A2U9NUF6_9GAMM</name>
<evidence type="ECO:0000256" key="8">
    <source>
        <dbReference type="ARBA" id="ARBA00022723"/>
    </source>
</evidence>
<comment type="similarity">
    <text evidence="13">Belongs to the SoxA family.</text>
</comment>
<evidence type="ECO:0000256" key="17">
    <source>
        <dbReference type="ARBA" id="ARBA00032318"/>
    </source>
</evidence>
<dbReference type="Gene3D" id="1.10.760.10">
    <property type="entry name" value="Cytochrome c-like domain"/>
    <property type="match status" value="2"/>
</dbReference>
<evidence type="ECO:0000256" key="16">
    <source>
        <dbReference type="ARBA" id="ARBA00032236"/>
    </source>
</evidence>
<feature type="domain" description="Cytochrome c" evidence="20">
    <location>
        <begin position="61"/>
        <end position="165"/>
    </location>
</feature>
<evidence type="ECO:0000256" key="9">
    <source>
        <dbReference type="ARBA" id="ARBA00022729"/>
    </source>
</evidence>
<comment type="subunit">
    <text evidence="2">Heterodimer of SoxA and SoxX.</text>
</comment>
<dbReference type="Proteomes" id="UP000285478">
    <property type="component" value="Chromosome"/>
</dbReference>
<reference evidence="22 23" key="2">
    <citation type="journal article" date="2018" name="Environ. Microbiol.">
        <title>Genomes of ubiquitous marine and hypersaline Hydrogenovibrio, Thiomicrorhabdus and Thiomicrospira spp. encode a diversity of mechanisms to sustain chemolithoautotrophy in heterogeneous environments.</title>
        <authorList>
            <person name="Scott K.M."/>
            <person name="Williams J."/>
            <person name="Porter C.M.B."/>
            <person name="Russel S."/>
            <person name="Harmer T.L."/>
            <person name="Paul J.H."/>
            <person name="Antonen K.M."/>
            <person name="Bridges M.K."/>
            <person name="Camper G.J."/>
            <person name="Campla C.K."/>
            <person name="Casella L.G."/>
            <person name="Chase E."/>
            <person name="Conrad J.W."/>
            <person name="Cruz M.C."/>
            <person name="Dunlap D.S."/>
            <person name="Duran L."/>
            <person name="Fahsbender E.M."/>
            <person name="Goldsmith D.B."/>
            <person name="Keeley R.F."/>
            <person name="Kondoff M.R."/>
            <person name="Kussy B.I."/>
            <person name="Lane M.K."/>
            <person name="Lawler S."/>
            <person name="Leigh B.A."/>
            <person name="Lewis C."/>
            <person name="Lostal L.M."/>
            <person name="Marking D."/>
            <person name="Mancera P.A."/>
            <person name="McClenthan E.C."/>
            <person name="McIntyre E.A."/>
            <person name="Mine J.A."/>
            <person name="Modi S."/>
            <person name="Moore B.D."/>
            <person name="Morgan W.A."/>
            <person name="Nelson K.M."/>
            <person name="Nguyen K.N."/>
            <person name="Ogburn N."/>
            <person name="Parrino D.G."/>
            <person name="Pedapudi A.D."/>
            <person name="Pelham R.P."/>
            <person name="Preece A.M."/>
            <person name="Rampersad E.A."/>
            <person name="Richardson J.C."/>
            <person name="Rodgers C.M."/>
            <person name="Schaffer B.L."/>
            <person name="Sheridan N.E."/>
            <person name="Solone M.R."/>
            <person name="Staley Z.R."/>
            <person name="Tabuchi M."/>
            <person name="Waide R.J."/>
            <person name="Wanjugi P.W."/>
            <person name="Young S."/>
            <person name="Clum A."/>
            <person name="Daum C."/>
            <person name="Huntemann M."/>
            <person name="Ivanova N."/>
            <person name="Kyrpides N."/>
            <person name="Mikhailova N."/>
            <person name="Palaniappan K."/>
            <person name="Pillay M."/>
            <person name="Reddy T.B.K."/>
            <person name="Shapiro N."/>
            <person name="Stamatis D."/>
            <person name="Varghese N."/>
            <person name="Woyke T."/>
            <person name="Boden R."/>
            <person name="Freyermuth S.K."/>
            <person name="Kerfeld C.A."/>
        </authorList>
    </citation>
    <scope>NUCLEOTIDE SEQUENCE [LARGE SCALE GENOMIC DNA]</scope>
    <source>
        <strain evidence="22 23">JR-2</strain>
    </source>
</reference>
<sequence length="292" mass="33045">MPFKQREKSMQDFRKFLYVLPFAWISLTPMPVLASDNDDAKFAEYRDSLEEGNPGEFWVDDGEELFFTKAGPKNASLEKCDFGLGPGVVEGAYAQMPRYFADTDKVETLEGRLITCMKTLQGLSDEDIQEQYLNIHYLNAAEEDSRVSPLSQLATYVAAQSNDMPFSVSLEHPKEQYAYELGKKTFWHRMGAMDLSCAHCHAVPGRVLRGVELPIMTDPRRAGKVMGAFPAYVNKDGNVRTQWWRNERCVLAMRLPWLKVGSEIDAALILYQVKKASESKEEISVPGLKPRA</sequence>
<evidence type="ECO:0000256" key="2">
    <source>
        <dbReference type="ARBA" id="ARBA00011530"/>
    </source>
</evidence>
<dbReference type="GO" id="GO:0046872">
    <property type="term" value="F:metal ion binding"/>
    <property type="evidence" value="ECO:0007669"/>
    <property type="project" value="UniProtKB-KW"/>
</dbReference>
<evidence type="ECO:0000256" key="19">
    <source>
        <dbReference type="ARBA" id="ARBA00048423"/>
    </source>
</evidence>
<evidence type="ECO:0000313" key="22">
    <source>
        <dbReference type="EMBL" id="QAB16149.1"/>
    </source>
</evidence>
<evidence type="ECO:0000256" key="18">
    <source>
        <dbReference type="ARBA" id="ARBA00048077"/>
    </source>
</evidence>
<dbReference type="EMBL" id="CP035033">
    <property type="protein sequence ID" value="QAB16149.1"/>
    <property type="molecule type" value="Genomic_DNA"/>
</dbReference>
<reference evidence="21" key="1">
    <citation type="submission" date="2017-07" db="EMBL/GenBank/DDBJ databases">
        <title>The effect of O2 on thiosulfate oxidation by Thiomicrospira thermophila at high pressure.</title>
        <authorList>
            <person name="Houghton J."/>
            <person name="Foustoukos D.I."/>
            <person name="Fike D.A."/>
        </authorList>
    </citation>
    <scope>NUCLEOTIDE SEQUENCE</scope>
    <source>
        <strain evidence="21">EPR85</strain>
    </source>
</reference>
<dbReference type="AlphaFoldDB" id="A0A2U9NUF6"/>
<dbReference type="InterPro" id="IPR025710">
    <property type="entry name" value="SoxA"/>
</dbReference>
<dbReference type="GO" id="GO:0042597">
    <property type="term" value="C:periplasmic space"/>
    <property type="evidence" value="ECO:0007669"/>
    <property type="project" value="UniProtKB-SubCell"/>
</dbReference>
<keyword evidence="12" id="KW-0408">Iron</keyword>
<comment type="subcellular location">
    <subcellularLocation>
        <location evidence="1">Periplasm</location>
    </subcellularLocation>
</comment>
<dbReference type="Pfam" id="PF21342">
    <property type="entry name" value="SoxA-TsdA_cyt-c"/>
    <property type="match status" value="1"/>
</dbReference>
<dbReference type="InterPro" id="IPR009056">
    <property type="entry name" value="Cyt_c-like_dom"/>
</dbReference>
<dbReference type="NCBIfam" id="TIGR04484">
    <property type="entry name" value="thiosulf_SoxA"/>
    <property type="match status" value="1"/>
</dbReference>
<dbReference type="GO" id="GO:0019417">
    <property type="term" value="P:sulfur oxidation"/>
    <property type="evidence" value="ECO:0007669"/>
    <property type="project" value="InterPro"/>
</dbReference>
<evidence type="ECO:0000256" key="12">
    <source>
        <dbReference type="ARBA" id="ARBA00023004"/>
    </source>
</evidence>
<evidence type="ECO:0000313" key="23">
    <source>
        <dbReference type="Proteomes" id="UP000285478"/>
    </source>
</evidence>
<proteinExistence type="inferred from homology"/>
<dbReference type="GO" id="GO:0070069">
    <property type="term" value="C:cytochrome complex"/>
    <property type="evidence" value="ECO:0007669"/>
    <property type="project" value="InterPro"/>
</dbReference>
<comment type="catalytic activity">
    <reaction evidence="18">
        <text>L-cysteinyl-[SoxY protein] + thiosulfate + 2 Fe(III)-[cytochrome c] = S-sulfosulfanyl-L-cysteinyl-[SoxY protein] + 2 Fe(II)-[cytochrome c] + 2 H(+)</text>
        <dbReference type="Rhea" id="RHEA:56720"/>
        <dbReference type="Rhea" id="RHEA-COMP:10350"/>
        <dbReference type="Rhea" id="RHEA-COMP:14328"/>
        <dbReference type="Rhea" id="RHEA-COMP:14399"/>
        <dbReference type="Rhea" id="RHEA-COMP:14691"/>
        <dbReference type="ChEBI" id="CHEBI:15378"/>
        <dbReference type="ChEBI" id="CHEBI:29033"/>
        <dbReference type="ChEBI" id="CHEBI:29034"/>
        <dbReference type="ChEBI" id="CHEBI:29950"/>
        <dbReference type="ChEBI" id="CHEBI:33542"/>
        <dbReference type="ChEBI" id="CHEBI:139321"/>
        <dbReference type="EC" id="2.8.5.2"/>
    </reaction>
</comment>
<dbReference type="GO" id="GO:0009055">
    <property type="term" value="F:electron transfer activity"/>
    <property type="evidence" value="ECO:0007669"/>
    <property type="project" value="InterPro"/>
</dbReference>
<keyword evidence="9" id="KW-0732">Signal</keyword>
<accession>A0A2U9NUF6</accession>
<keyword evidence="7" id="KW-0808">Transferase</keyword>
<dbReference type="EC" id="2.8.5.2" evidence="3"/>
<evidence type="ECO:0000256" key="5">
    <source>
        <dbReference type="ARBA" id="ARBA00022448"/>
    </source>
</evidence>
<evidence type="ECO:0000256" key="1">
    <source>
        <dbReference type="ARBA" id="ARBA00004418"/>
    </source>
</evidence>
<dbReference type="GO" id="GO:0016669">
    <property type="term" value="F:oxidoreductase activity, acting on a sulfur group of donors, cytochrome as acceptor"/>
    <property type="evidence" value="ECO:0007669"/>
    <property type="project" value="InterPro"/>
</dbReference>
<keyword evidence="6" id="KW-0349">Heme</keyword>
<evidence type="ECO:0000256" key="6">
    <source>
        <dbReference type="ARBA" id="ARBA00022617"/>
    </source>
</evidence>
<organism evidence="21">
    <name type="scientific">Hydrogenovibrio thermophilus</name>
    <dbReference type="NCBI Taxonomy" id="265883"/>
    <lineage>
        <taxon>Bacteria</taxon>
        <taxon>Pseudomonadati</taxon>
        <taxon>Pseudomonadota</taxon>
        <taxon>Gammaproteobacteria</taxon>
        <taxon>Thiotrichales</taxon>
        <taxon>Piscirickettsiaceae</taxon>
        <taxon>Hydrogenovibrio</taxon>
    </lineage>
</organism>
<keyword evidence="10" id="KW-0574">Periplasm</keyword>
<comment type="catalytic activity">
    <reaction evidence="19">
        <text>S-sulfanyl-L-cysteinyl-[SoxY protein] + thiosulfate + 2 Fe(III)-[cytochrome c] = S-(2-sulfodisulfanyl)-L-cysteinyl-[SoxY protein] + 2 Fe(II)-[cytochrome c] + 2 H(+)</text>
        <dbReference type="Rhea" id="RHEA:51224"/>
        <dbReference type="Rhea" id="RHEA-COMP:10350"/>
        <dbReference type="Rhea" id="RHEA-COMP:14399"/>
        <dbReference type="Rhea" id="RHEA-COMP:14689"/>
        <dbReference type="Rhea" id="RHEA-COMP:14690"/>
        <dbReference type="ChEBI" id="CHEBI:15378"/>
        <dbReference type="ChEBI" id="CHEBI:29033"/>
        <dbReference type="ChEBI" id="CHEBI:29034"/>
        <dbReference type="ChEBI" id="CHEBI:33542"/>
        <dbReference type="ChEBI" id="CHEBI:61963"/>
        <dbReference type="ChEBI" id="CHEBI:140664"/>
        <dbReference type="EC" id="2.8.5.2"/>
    </reaction>
</comment>
<dbReference type="GO" id="GO:0016740">
    <property type="term" value="F:transferase activity"/>
    <property type="evidence" value="ECO:0007669"/>
    <property type="project" value="UniProtKB-KW"/>
</dbReference>
<gene>
    <name evidence="22" type="primary">soxA</name>
    <name evidence="22" type="ORF">EPV75_10980</name>
</gene>
<evidence type="ECO:0000256" key="13">
    <source>
        <dbReference type="ARBA" id="ARBA00025746"/>
    </source>
</evidence>
<keyword evidence="8" id="KW-0479">Metal-binding</keyword>
<evidence type="ECO:0000256" key="4">
    <source>
        <dbReference type="ARBA" id="ARBA00019364"/>
    </source>
</evidence>
<dbReference type="GO" id="GO:0020037">
    <property type="term" value="F:heme binding"/>
    <property type="evidence" value="ECO:0007669"/>
    <property type="project" value="InterPro"/>
</dbReference>
<dbReference type="InterPro" id="IPR036909">
    <property type="entry name" value="Cyt_c-like_dom_sf"/>
</dbReference>
<evidence type="ECO:0000313" key="21">
    <source>
        <dbReference type="EMBL" id="AWT40889.1"/>
    </source>
</evidence>
<keyword evidence="23" id="KW-1185">Reference proteome</keyword>
<reference evidence="22" key="3">
    <citation type="submission" date="2019-01" db="EMBL/GenBank/DDBJ databases">
        <authorList>
            <person name="Scott K.M."/>
        </authorList>
    </citation>
    <scope>NUCLEOTIDE SEQUENCE</scope>
    <source>
        <strain evidence="22">JR-2</strain>
    </source>
</reference>